<organism evidence="7 8">
    <name type="scientific">Steroidobacter agaridevorans</name>
    <dbReference type="NCBI Taxonomy" id="2695856"/>
    <lineage>
        <taxon>Bacteria</taxon>
        <taxon>Pseudomonadati</taxon>
        <taxon>Pseudomonadota</taxon>
        <taxon>Gammaproteobacteria</taxon>
        <taxon>Steroidobacterales</taxon>
        <taxon>Steroidobacteraceae</taxon>
        <taxon>Steroidobacter</taxon>
    </lineage>
</organism>
<evidence type="ECO:0000313" key="7">
    <source>
        <dbReference type="EMBL" id="GFE79660.1"/>
    </source>
</evidence>
<feature type="domain" description="Peptidase M24 C-terminal" evidence="6">
    <location>
        <begin position="535"/>
        <end position="589"/>
    </location>
</feature>
<evidence type="ECO:0000259" key="6">
    <source>
        <dbReference type="Pfam" id="PF16188"/>
    </source>
</evidence>
<dbReference type="SUPFAM" id="SSF53092">
    <property type="entry name" value="Creatinase/prolidase N-terminal domain"/>
    <property type="match status" value="1"/>
</dbReference>
<dbReference type="Proteomes" id="UP000445000">
    <property type="component" value="Unassembled WGS sequence"/>
</dbReference>
<keyword evidence="2" id="KW-0378">Hydrolase</keyword>
<sequence>MSNVRKLQAWLRDASLTGLVASTADEFLSEFSPPANRRLRWLTGFRGSTGTAIVLQETAALFLDGRYQLQAVSDTKEEAIAIESSKPASMRAWLEKSLPAGARLGLDPFLHSWTELTQWQKLAAEVGFELQMLSRNPIDELWTQGRPAPHEPRVVDYPISFAGDSCRAKRLELAECLRQSGLKTLLVADPEDVSWLLNVRASDESVKTGVGEWHIVPVCPSRALLSDDGTVRWFVNEELLDGGVMGEERSGVTTVAPQKLAEELQAAAREGTIGADLRRTPAALVTIIEESRAPVDETSVSRRRWVKHEVELDGARRAHLVDSAAVVRFMAWMARTVPERAVTEFEAAEMLEKLREEHPSYKGASMPLMSASGPSGAQPHYVPRREASRRLNDHPVYWMDSGGHYPGGTTDNTITLSFGPPEPKHVLAHTLVLKGYIALATTRAPRGTLAYRLDTITREALWREGMDYGHSTGHGVGNCLNIHEGPLLGSEAGPTSAIALEPGMIVTNEPAYYATGDFGIRIESHLIVVPSHLENFLEFETISRLPIDPRLVDFGRLSSAERQWLADYHRVVQNDLEPLIDVSSLAWLRTWVDTYISAAERRQ</sequence>
<keyword evidence="1" id="KW-0479">Metal-binding</keyword>
<keyword evidence="7" id="KW-0645">Protease</keyword>
<dbReference type="InterPro" id="IPR032416">
    <property type="entry name" value="Peptidase_M24_C"/>
</dbReference>
<dbReference type="Pfam" id="PF00557">
    <property type="entry name" value="Peptidase_M24"/>
    <property type="match status" value="1"/>
</dbReference>
<dbReference type="AlphaFoldDB" id="A0A829Y917"/>
<feature type="domain" description="Creatinase N-terminal" evidence="5">
    <location>
        <begin position="5"/>
        <end position="126"/>
    </location>
</feature>
<dbReference type="EMBL" id="BLJN01000002">
    <property type="protein sequence ID" value="GFE79660.1"/>
    <property type="molecule type" value="Genomic_DNA"/>
</dbReference>
<gene>
    <name evidence="7" type="ORF">GCM10011487_16600</name>
</gene>
<dbReference type="InterPro" id="IPR000587">
    <property type="entry name" value="Creatinase_N"/>
</dbReference>
<comment type="caution">
    <text evidence="7">The sequence shown here is derived from an EMBL/GenBank/DDBJ whole genome shotgun (WGS) entry which is preliminary data.</text>
</comment>
<proteinExistence type="predicted"/>
<dbReference type="GO" id="GO:0005737">
    <property type="term" value="C:cytoplasm"/>
    <property type="evidence" value="ECO:0007669"/>
    <property type="project" value="UniProtKB-ARBA"/>
</dbReference>
<dbReference type="InterPro" id="IPR000994">
    <property type="entry name" value="Pept_M24"/>
</dbReference>
<dbReference type="Pfam" id="PF16189">
    <property type="entry name" value="Creatinase_N_2"/>
    <property type="match status" value="1"/>
</dbReference>
<reference evidence="8" key="1">
    <citation type="submission" date="2020-01" db="EMBL/GenBank/DDBJ databases">
        <title>'Steroidobacter agaridevorans' sp. nov., agar-degrading bacteria isolated from rhizosphere soils.</title>
        <authorList>
            <person name="Ikenaga M."/>
            <person name="Kataoka M."/>
            <person name="Murouchi A."/>
            <person name="Katsuragi S."/>
            <person name="Sakai M."/>
        </authorList>
    </citation>
    <scope>NUCLEOTIDE SEQUENCE [LARGE SCALE GENOMIC DNA]</scope>
    <source>
        <strain evidence="8">YU21-B</strain>
    </source>
</reference>
<evidence type="ECO:0000256" key="3">
    <source>
        <dbReference type="ARBA" id="ARBA00023211"/>
    </source>
</evidence>
<keyword evidence="3" id="KW-0464">Manganese</keyword>
<dbReference type="PANTHER" id="PTHR43763:SF6">
    <property type="entry name" value="XAA-PRO AMINOPEPTIDASE 1"/>
    <property type="match status" value="1"/>
</dbReference>
<accession>A0A829Y917</accession>
<keyword evidence="8" id="KW-1185">Reference proteome</keyword>
<dbReference type="Gene3D" id="3.90.230.10">
    <property type="entry name" value="Creatinase/methionine aminopeptidase superfamily"/>
    <property type="match status" value="1"/>
</dbReference>
<dbReference type="InterPro" id="IPR050422">
    <property type="entry name" value="X-Pro_aminopeptidase_P"/>
</dbReference>
<dbReference type="InterPro" id="IPR029149">
    <property type="entry name" value="Creatin/AminoP/Spt16_N"/>
</dbReference>
<dbReference type="PANTHER" id="PTHR43763">
    <property type="entry name" value="XAA-PRO AMINOPEPTIDASE 1"/>
    <property type="match status" value="1"/>
</dbReference>
<dbReference type="GO" id="GO:0046872">
    <property type="term" value="F:metal ion binding"/>
    <property type="evidence" value="ECO:0007669"/>
    <property type="project" value="UniProtKB-KW"/>
</dbReference>
<evidence type="ECO:0000256" key="2">
    <source>
        <dbReference type="ARBA" id="ARBA00022801"/>
    </source>
</evidence>
<evidence type="ECO:0000259" key="5">
    <source>
        <dbReference type="Pfam" id="PF01321"/>
    </source>
</evidence>
<dbReference type="RefSeq" id="WP_161811432.1">
    <property type="nucleotide sequence ID" value="NZ_BLJN01000002.1"/>
</dbReference>
<dbReference type="InterPro" id="IPR036005">
    <property type="entry name" value="Creatinase/aminopeptidase-like"/>
</dbReference>
<evidence type="ECO:0000256" key="1">
    <source>
        <dbReference type="ARBA" id="ARBA00022723"/>
    </source>
</evidence>
<dbReference type="Pfam" id="PF16188">
    <property type="entry name" value="Peptidase_M24_C"/>
    <property type="match status" value="1"/>
</dbReference>
<feature type="domain" description="Peptidase M24" evidence="4">
    <location>
        <begin position="315"/>
        <end position="528"/>
    </location>
</feature>
<evidence type="ECO:0000313" key="8">
    <source>
        <dbReference type="Proteomes" id="UP000445000"/>
    </source>
</evidence>
<dbReference type="GO" id="GO:0004177">
    <property type="term" value="F:aminopeptidase activity"/>
    <property type="evidence" value="ECO:0007669"/>
    <property type="project" value="UniProtKB-KW"/>
</dbReference>
<protein>
    <submittedName>
        <fullName evidence="7">Xaa-Pro aminopeptidase</fullName>
    </submittedName>
</protein>
<keyword evidence="7" id="KW-0031">Aminopeptidase</keyword>
<dbReference type="SUPFAM" id="SSF55920">
    <property type="entry name" value="Creatinase/aminopeptidase"/>
    <property type="match status" value="1"/>
</dbReference>
<dbReference type="Pfam" id="PF01321">
    <property type="entry name" value="Creatinase_N"/>
    <property type="match status" value="1"/>
</dbReference>
<dbReference type="Gene3D" id="3.40.350.10">
    <property type="entry name" value="Creatinase/prolidase N-terminal domain"/>
    <property type="match status" value="2"/>
</dbReference>
<name>A0A829Y917_9GAMM</name>
<evidence type="ECO:0000259" key="4">
    <source>
        <dbReference type="Pfam" id="PF00557"/>
    </source>
</evidence>
<dbReference type="FunFam" id="3.90.230.10:FF:000007">
    <property type="entry name" value="Xaa-Pro aminopeptidase P"/>
    <property type="match status" value="1"/>
</dbReference>